<dbReference type="PANTHER" id="PTHR45348:SF2">
    <property type="entry name" value="ZINC-TYPE ALCOHOL DEHYDROGENASE-LIKE PROTEIN C2E1P3.01"/>
    <property type="match status" value="1"/>
</dbReference>
<gene>
    <name evidence="5" type="ORF">LTR97_010627</name>
</gene>
<feature type="domain" description="Alcohol dehydrogenase-like N-terminal" evidence="4">
    <location>
        <begin position="30"/>
        <end position="100"/>
    </location>
</feature>
<comment type="caution">
    <text evidence="5">The sequence shown here is derived from an EMBL/GenBank/DDBJ whole genome shotgun (WGS) entry which is preliminary data.</text>
</comment>
<evidence type="ECO:0000259" key="4">
    <source>
        <dbReference type="Pfam" id="PF08240"/>
    </source>
</evidence>
<evidence type="ECO:0000313" key="6">
    <source>
        <dbReference type="Proteomes" id="UP001310594"/>
    </source>
</evidence>
<dbReference type="SUPFAM" id="SSF51735">
    <property type="entry name" value="NAD(P)-binding Rossmann-fold domains"/>
    <property type="match status" value="1"/>
</dbReference>
<reference evidence="5" key="1">
    <citation type="submission" date="2023-08" db="EMBL/GenBank/DDBJ databases">
        <title>Black Yeasts Isolated from many extreme environments.</title>
        <authorList>
            <person name="Coleine C."/>
            <person name="Stajich J.E."/>
            <person name="Selbmann L."/>
        </authorList>
    </citation>
    <scope>NUCLEOTIDE SEQUENCE</scope>
    <source>
        <strain evidence="5">CCFEE 5810</strain>
    </source>
</reference>
<organism evidence="5 6">
    <name type="scientific">Elasticomyces elasticus</name>
    <dbReference type="NCBI Taxonomy" id="574655"/>
    <lineage>
        <taxon>Eukaryota</taxon>
        <taxon>Fungi</taxon>
        <taxon>Dikarya</taxon>
        <taxon>Ascomycota</taxon>
        <taxon>Pezizomycotina</taxon>
        <taxon>Dothideomycetes</taxon>
        <taxon>Dothideomycetidae</taxon>
        <taxon>Mycosphaerellales</taxon>
        <taxon>Teratosphaeriaceae</taxon>
        <taxon>Elasticomyces</taxon>
    </lineage>
</organism>
<dbReference type="SUPFAM" id="SSF50129">
    <property type="entry name" value="GroES-like"/>
    <property type="match status" value="1"/>
</dbReference>
<proteinExistence type="inferred from homology"/>
<protein>
    <recommendedName>
        <fullName evidence="4">Alcohol dehydrogenase-like N-terminal domain-containing protein</fullName>
    </recommendedName>
</protein>
<dbReference type="Pfam" id="PF08240">
    <property type="entry name" value="ADH_N"/>
    <property type="match status" value="1"/>
</dbReference>
<dbReference type="Gene3D" id="3.40.50.720">
    <property type="entry name" value="NAD(P)-binding Rossmann-like Domain"/>
    <property type="match status" value="1"/>
</dbReference>
<dbReference type="Gene3D" id="3.90.180.10">
    <property type="entry name" value="Medium-chain alcohol dehydrogenases, catalytic domain"/>
    <property type="match status" value="1"/>
</dbReference>
<dbReference type="GO" id="GO:0016651">
    <property type="term" value="F:oxidoreductase activity, acting on NAD(P)H"/>
    <property type="evidence" value="ECO:0007669"/>
    <property type="project" value="InterPro"/>
</dbReference>
<evidence type="ECO:0000256" key="1">
    <source>
        <dbReference type="ARBA" id="ARBA00008072"/>
    </source>
</evidence>
<evidence type="ECO:0000256" key="3">
    <source>
        <dbReference type="ARBA" id="ARBA00023002"/>
    </source>
</evidence>
<dbReference type="EMBL" id="JAVRQU010000018">
    <property type="protein sequence ID" value="KAK5693151.1"/>
    <property type="molecule type" value="Genomic_DNA"/>
</dbReference>
<evidence type="ECO:0000256" key="2">
    <source>
        <dbReference type="ARBA" id="ARBA00011245"/>
    </source>
</evidence>
<keyword evidence="3" id="KW-0560">Oxidoreductase</keyword>
<evidence type="ECO:0000313" key="5">
    <source>
        <dbReference type="EMBL" id="KAK5693151.1"/>
    </source>
</evidence>
<dbReference type="Proteomes" id="UP001310594">
    <property type="component" value="Unassembled WGS sequence"/>
</dbReference>
<comment type="subunit">
    <text evidence="2">Monomer.</text>
</comment>
<dbReference type="InterPro" id="IPR011032">
    <property type="entry name" value="GroES-like_sf"/>
</dbReference>
<name>A0AAN7ZZ74_9PEZI</name>
<dbReference type="PANTHER" id="PTHR45348">
    <property type="entry name" value="HYPOTHETICAL OXIDOREDUCTASE (EUROFUNG)"/>
    <property type="match status" value="1"/>
</dbReference>
<dbReference type="InterPro" id="IPR036291">
    <property type="entry name" value="NAD(P)-bd_dom_sf"/>
</dbReference>
<sequence>MGSRTQNAVFVYEVGKPVRLGQRAVPSPKAGEVLVKVTAAQLLPHDSYGRDRGVFIGEKLPFVLGSSLAGTIEELGPDVAPDYELGERVFGTSNLQCPTPDQAGLQQYAILQADSIGRTPSNFSDDEVTTLPINVATIMIALFSKFGFEFSAPWEEKPFDFASQTIVVLGAGTNAAKIFTRFATKQLGIKNIITVASLANTAALLEVGATTVIDRHASEDFIIEQVHIAAGGIDNVAMIIDCASWEHHLAASLLTPNQPSRLVTLHRVNEAKVQETRPLCRATLVQNSNANLGHHAKPFWDALPHWIESGLVRPTTFRTVDGLENVDEINRQLDEYAAGKGDPQLVIRP</sequence>
<dbReference type="InterPro" id="IPR013154">
    <property type="entry name" value="ADH-like_N"/>
</dbReference>
<accession>A0AAN7ZZ74</accession>
<dbReference type="AlphaFoldDB" id="A0AAN7ZZ74"/>
<comment type="similarity">
    <text evidence="1">Belongs to the zinc-containing alcohol dehydrogenase family.</text>
</comment>
<dbReference type="InterPro" id="IPR047122">
    <property type="entry name" value="Trans-enoyl_RdTase-like"/>
</dbReference>